<dbReference type="PANTHER" id="PTHR44103">
    <property type="entry name" value="PROPROTEIN CONVERTASE P"/>
    <property type="match status" value="1"/>
</dbReference>
<keyword evidence="4" id="KW-1185">Reference proteome</keyword>
<sequence length="394" mass="42565">MPFAAAALVTTSIHAEAPSFEKVVLDAKIGNVCYAVIAADVNDDGEPDAVAISENEAVWYQNPNWTRHSMIKDAVPKDHVCIAAHDIDGDGLVDFALGAGWPKNGGTLHWLRRGDTLNEPWQVFDISSEPWTHRMRWADVLGRGSKQLVVSPLNASSGSGIRLMAFPIPSDPESGPWKPIVIDGSLNRAHNHWHLPPTEDEGAEQTLTASEEGITWIRKNEANGFQVTRIASGAAGNSPAEQGSGEVKTGRLSPSTSLIATIEPMHGNQVVVYIGNDVTDEKQQRIVLDDTFSQGHAIWCADLDGDGADEIIAAYRNPGTGPVKGPGIFIYQADDDRGQHWSRTTLDPMMACEDLWCEDFNGDGKIDILAGGRATHDVNLYLNQSGTASTTPKD</sequence>
<dbReference type="Proteomes" id="UP001500840">
    <property type="component" value="Unassembled WGS sequence"/>
</dbReference>
<evidence type="ECO:0000313" key="3">
    <source>
        <dbReference type="EMBL" id="GAA4470196.1"/>
    </source>
</evidence>
<dbReference type="Gene3D" id="2.130.10.130">
    <property type="entry name" value="Integrin alpha, N-terminal"/>
    <property type="match status" value="1"/>
</dbReference>
<gene>
    <name evidence="3" type="ORF">GCM10023156_63230</name>
</gene>
<dbReference type="InterPro" id="IPR013517">
    <property type="entry name" value="FG-GAP"/>
</dbReference>
<evidence type="ECO:0000259" key="2">
    <source>
        <dbReference type="Pfam" id="PF22301"/>
    </source>
</evidence>
<dbReference type="Pfam" id="PF13517">
    <property type="entry name" value="FG-GAP_3"/>
    <property type="match status" value="1"/>
</dbReference>
<protein>
    <submittedName>
        <fullName evidence="3">VCBS repeat-containing protein</fullName>
    </submittedName>
</protein>
<accession>A0ABP8NPC7</accession>
<proteinExistence type="predicted"/>
<dbReference type="Pfam" id="PF22301">
    <property type="entry name" value="AUDH_beta_propeller"/>
    <property type="match status" value="1"/>
</dbReference>
<feature type="domain" description="Aldos-2-ulose dehydratase beta-propeller" evidence="2">
    <location>
        <begin position="105"/>
        <end position="274"/>
    </location>
</feature>
<organism evidence="3 4">
    <name type="scientific">Novipirellula rosea</name>
    <dbReference type="NCBI Taxonomy" id="1031540"/>
    <lineage>
        <taxon>Bacteria</taxon>
        <taxon>Pseudomonadati</taxon>
        <taxon>Planctomycetota</taxon>
        <taxon>Planctomycetia</taxon>
        <taxon>Pirellulales</taxon>
        <taxon>Pirellulaceae</taxon>
        <taxon>Novipirellula</taxon>
    </lineage>
</organism>
<dbReference type="SUPFAM" id="SSF69318">
    <property type="entry name" value="Integrin alpha N-terminal domain"/>
    <property type="match status" value="1"/>
</dbReference>
<name>A0ABP8NPC7_9BACT</name>
<evidence type="ECO:0000313" key="4">
    <source>
        <dbReference type="Proteomes" id="UP001500840"/>
    </source>
</evidence>
<dbReference type="InterPro" id="IPR054583">
    <property type="entry name" value="Beta-prop_AUDH"/>
</dbReference>
<keyword evidence="1" id="KW-0732">Signal</keyword>
<dbReference type="PANTHER" id="PTHR44103:SF1">
    <property type="entry name" value="PROPROTEIN CONVERTASE P"/>
    <property type="match status" value="1"/>
</dbReference>
<dbReference type="EMBL" id="BAABGA010000109">
    <property type="protein sequence ID" value="GAA4470196.1"/>
    <property type="molecule type" value="Genomic_DNA"/>
</dbReference>
<reference evidence="4" key="1">
    <citation type="journal article" date="2019" name="Int. J. Syst. Evol. Microbiol.">
        <title>The Global Catalogue of Microorganisms (GCM) 10K type strain sequencing project: providing services to taxonomists for standard genome sequencing and annotation.</title>
        <authorList>
            <consortium name="The Broad Institute Genomics Platform"/>
            <consortium name="The Broad Institute Genome Sequencing Center for Infectious Disease"/>
            <person name="Wu L."/>
            <person name="Ma J."/>
        </authorList>
    </citation>
    <scope>NUCLEOTIDE SEQUENCE [LARGE SCALE GENOMIC DNA]</scope>
    <source>
        <strain evidence="4">JCM 17759</strain>
    </source>
</reference>
<comment type="caution">
    <text evidence="3">The sequence shown here is derived from an EMBL/GenBank/DDBJ whole genome shotgun (WGS) entry which is preliminary data.</text>
</comment>
<evidence type="ECO:0000256" key="1">
    <source>
        <dbReference type="ARBA" id="ARBA00022729"/>
    </source>
</evidence>
<dbReference type="InterPro" id="IPR028994">
    <property type="entry name" value="Integrin_alpha_N"/>
</dbReference>